<dbReference type="Gene3D" id="3.40.50.300">
    <property type="entry name" value="P-loop containing nucleotide triphosphate hydrolases"/>
    <property type="match status" value="1"/>
</dbReference>
<accession>A0A7S6NIU1</accession>
<dbReference type="EMBL" id="MT745954">
    <property type="protein sequence ID" value="QOQ37153.1"/>
    <property type="molecule type" value="Genomic_DNA"/>
</dbReference>
<dbReference type="Proteomes" id="UP000595930">
    <property type="component" value="Segment"/>
</dbReference>
<evidence type="ECO:0000313" key="2">
    <source>
        <dbReference type="Proteomes" id="UP000595930"/>
    </source>
</evidence>
<dbReference type="Pfam" id="PF02534">
    <property type="entry name" value="T4SS-DNA_transf"/>
    <property type="match status" value="1"/>
</dbReference>
<dbReference type="InterPro" id="IPR003688">
    <property type="entry name" value="TraG/VirD4"/>
</dbReference>
<protein>
    <submittedName>
        <fullName evidence="1">Uncharacterized protein</fullName>
    </submittedName>
</protein>
<gene>
    <name evidence="1" type="ORF">F16Ba_020</name>
</gene>
<organism evidence="1 2">
    <name type="scientific">Bacillus phage F16Ba</name>
    <dbReference type="NCBI Taxonomy" id="2767194"/>
    <lineage>
        <taxon>Viruses</taxon>
        <taxon>Duplodnaviria</taxon>
        <taxon>Heunggongvirae</taxon>
        <taxon>Uroviricota</taxon>
        <taxon>Caudoviricetes</taxon>
        <taxon>Wbetavirus</taxon>
        <taxon>Wbetavirus F16Ba</taxon>
    </lineage>
</organism>
<reference evidence="1" key="1">
    <citation type="submission" date="2020-07" db="EMBL/GenBank/DDBJ databases">
        <title>Three novel lytic phages infecting Bacillus anthracis - genomic and biological characterization.</title>
        <authorList>
            <person name="Nakonieczna A."/>
            <person name="Rutyna P."/>
            <person name="Korba M."/>
            <person name="Kwiatek M."/>
            <person name="Mizak L."/>
            <person name="Lobocka M."/>
        </authorList>
    </citation>
    <scope>NUCLEOTIDE SEQUENCE [LARGE SCALE GENOMIC DNA]</scope>
</reference>
<name>A0A7S6NIU1_9CAUD</name>
<sequence length="197" mass="22980">MIPINKPPFKTLNTIIEGYYHPEEGLVEVEDFIKNFEEVSLFVLDYKGIMYQKTSAQKYNQDYEILLLPYTDLHSNSKQDLLQLLKRKTIVYFTYTDYDQQQEDFIPDMGSQIFSFMSHMLKGVQQNKKAIPVRFILMDIEAVGFIPKLPKFMAGCRGFNLGTCLFIDDKETLLYGYNKEQVDKIYSNSTVVSKELT</sequence>
<proteinExistence type="predicted"/>
<keyword evidence="2" id="KW-1185">Reference proteome</keyword>
<dbReference type="GO" id="GO:0016020">
    <property type="term" value="C:membrane"/>
    <property type="evidence" value="ECO:0007669"/>
    <property type="project" value="InterPro"/>
</dbReference>
<evidence type="ECO:0000313" key="1">
    <source>
        <dbReference type="EMBL" id="QOQ37153.1"/>
    </source>
</evidence>
<dbReference type="InterPro" id="IPR027417">
    <property type="entry name" value="P-loop_NTPase"/>
</dbReference>